<dbReference type="SMART" id="SM00479">
    <property type="entry name" value="EXOIII"/>
    <property type="match status" value="1"/>
</dbReference>
<feature type="binding site" evidence="19">
    <location>
        <position position="155"/>
    </location>
    <ligand>
        <name>a divalent metal cation</name>
        <dbReference type="ChEBI" id="CHEBI:60240"/>
        <label>1</label>
        <note>catalytic</note>
    </ligand>
</feature>
<evidence type="ECO:0000256" key="9">
    <source>
        <dbReference type="ARBA" id="ARBA00022801"/>
    </source>
</evidence>
<dbReference type="GO" id="GO:0003887">
    <property type="term" value="F:DNA-directed DNA polymerase activity"/>
    <property type="evidence" value="ECO:0007669"/>
    <property type="project" value="UniProtKB-KW"/>
</dbReference>
<evidence type="ECO:0000256" key="20">
    <source>
        <dbReference type="RuleBase" id="RU364087"/>
    </source>
</evidence>
<comment type="subunit">
    <text evidence="15 20">DNA polymerase III contains a core (composed of alpha, epsilon and theta chains) that associates with a tau subunit. This core dimerizes to form the POLIII' complex. PolIII' associates with the gamma complex (composed of gamma, delta, delta', psi and chi chains) and with the beta chain to form the complete DNA polymerase III complex.</text>
</comment>
<feature type="binding site" evidence="19">
    <location>
        <position position="7"/>
    </location>
    <ligand>
        <name>a divalent metal cation</name>
        <dbReference type="ChEBI" id="CHEBI:60240"/>
        <label>1</label>
        <note>catalytic</note>
    </ligand>
</feature>
<evidence type="ECO:0000256" key="12">
    <source>
        <dbReference type="ARBA" id="ARBA00022932"/>
    </source>
</evidence>
<dbReference type="Proteomes" id="UP000028680">
    <property type="component" value="Chromosome"/>
</dbReference>
<dbReference type="PANTHER" id="PTHR30231:SF41">
    <property type="entry name" value="DNA POLYMERASE III SUBUNIT EPSILON"/>
    <property type="match status" value="1"/>
</dbReference>
<keyword evidence="11 19" id="KW-0460">Magnesium</keyword>
<dbReference type="GO" id="GO:0008408">
    <property type="term" value="F:3'-5' exonuclease activity"/>
    <property type="evidence" value="ECO:0007669"/>
    <property type="project" value="TreeGrafter"/>
</dbReference>
<dbReference type="GO" id="GO:0045004">
    <property type="term" value="P:DNA replication proofreading"/>
    <property type="evidence" value="ECO:0007669"/>
    <property type="project" value="TreeGrafter"/>
</dbReference>
<evidence type="ECO:0000256" key="11">
    <source>
        <dbReference type="ARBA" id="ARBA00022842"/>
    </source>
</evidence>
<dbReference type="EMBL" id="CP003984">
    <property type="protein sequence ID" value="AII88545.1"/>
    <property type="molecule type" value="Genomic_DNA"/>
</dbReference>
<evidence type="ECO:0000256" key="19">
    <source>
        <dbReference type="PIRSR" id="PIRSR606309-3"/>
    </source>
</evidence>
<gene>
    <name evidence="20 23" type="primary">dnaQ</name>
    <name evidence="23" type="ORF">RCA23_c30450</name>
</gene>
<dbReference type="NCBIfam" id="NF004316">
    <property type="entry name" value="PRK05711.1"/>
    <property type="match status" value="1"/>
</dbReference>
<feature type="binding site" evidence="19">
    <location>
        <position position="9"/>
    </location>
    <ligand>
        <name>a divalent metal cation</name>
        <dbReference type="ChEBI" id="CHEBI:60240"/>
        <label>1</label>
        <note>catalytic</note>
    </ligand>
</feature>
<sequence length="231" mass="25598">MREIVLDTETTGFEPSEGDRIVEIGAVELFNHLPTGRTYHQYINPERNMPEAAFNVHGLSEEFLSDKPIFKNIAQEFIDFIADSKLVIHNASFDMKFLNAELGWVNRPALPNDQAIDTLAIARRKFPGSPASLDALCRRFGIDNSSRTLHGALLDSEILAEVYLELVGGRQPDLVLSGPEVKTSTDGSQSPDWRPAPRPKPLASRLSDKEKAAHETFIAALGSDALWTKET</sequence>
<feature type="compositionally biased region" description="Polar residues" evidence="21">
    <location>
        <begin position="182"/>
        <end position="191"/>
    </location>
</feature>
<evidence type="ECO:0000313" key="23">
    <source>
        <dbReference type="EMBL" id="AII88545.1"/>
    </source>
</evidence>
<evidence type="ECO:0000256" key="6">
    <source>
        <dbReference type="ARBA" id="ARBA00022705"/>
    </source>
</evidence>
<evidence type="ECO:0000256" key="4">
    <source>
        <dbReference type="ARBA" id="ARBA00022679"/>
    </source>
</evidence>
<feature type="active site" description="Proton acceptor" evidence="17">
    <location>
        <position position="150"/>
    </location>
</feature>
<dbReference type="RefSeq" id="WP_044051073.1">
    <property type="nucleotide sequence ID" value="NZ_CP003984.1"/>
</dbReference>
<evidence type="ECO:0000259" key="22">
    <source>
        <dbReference type="SMART" id="SM00479"/>
    </source>
</evidence>
<dbReference type="GeneID" id="93367261"/>
<evidence type="ECO:0000256" key="2">
    <source>
        <dbReference type="ARBA" id="ARBA00012417"/>
    </source>
</evidence>
<keyword evidence="6 20" id="KW-0235">DNA replication</keyword>
<organism evidence="23 24">
    <name type="scientific">Planktomarina temperata RCA23</name>
    <dbReference type="NCBI Taxonomy" id="666509"/>
    <lineage>
        <taxon>Bacteria</taxon>
        <taxon>Pseudomonadati</taxon>
        <taxon>Pseudomonadota</taxon>
        <taxon>Alphaproteobacteria</taxon>
        <taxon>Rhodobacterales</taxon>
        <taxon>Paracoccaceae</taxon>
        <taxon>Planktomarina</taxon>
    </lineage>
</organism>
<keyword evidence="8 19" id="KW-0479">Metal-binding</keyword>
<keyword evidence="5 20" id="KW-0548">Nucleotidyltransferase</keyword>
<keyword evidence="9 20" id="KW-0378">Hydrolase</keyword>
<dbReference type="FunFam" id="3.30.420.10:FF:000012">
    <property type="entry name" value="DNA polymerase III subunit epsilon"/>
    <property type="match status" value="1"/>
</dbReference>
<dbReference type="CDD" id="cd06131">
    <property type="entry name" value="DNA_pol_III_epsilon_Ecoli_like"/>
    <property type="match status" value="1"/>
</dbReference>
<evidence type="ECO:0000256" key="10">
    <source>
        <dbReference type="ARBA" id="ARBA00022839"/>
    </source>
</evidence>
<name>A0AAN0RLU0_9RHOB</name>
<keyword evidence="13 19" id="KW-0464">Manganese</keyword>
<evidence type="ECO:0000256" key="15">
    <source>
        <dbReference type="ARBA" id="ARBA00026073"/>
    </source>
</evidence>
<dbReference type="Gene3D" id="3.30.420.10">
    <property type="entry name" value="Ribonuclease H-like superfamily/Ribonuclease H"/>
    <property type="match status" value="1"/>
</dbReference>
<dbReference type="GO" id="GO:0005829">
    <property type="term" value="C:cytosol"/>
    <property type="evidence" value="ECO:0007669"/>
    <property type="project" value="TreeGrafter"/>
</dbReference>
<evidence type="ECO:0000256" key="18">
    <source>
        <dbReference type="PIRSR" id="PIRSR606309-2"/>
    </source>
</evidence>
<dbReference type="InterPro" id="IPR006309">
    <property type="entry name" value="DnaQ_proteo"/>
</dbReference>
<evidence type="ECO:0000256" key="5">
    <source>
        <dbReference type="ARBA" id="ARBA00022695"/>
    </source>
</evidence>
<comment type="cofactor">
    <cofactor evidence="1 20">
        <name>Mn(2+)</name>
        <dbReference type="ChEBI" id="CHEBI:29035"/>
    </cofactor>
</comment>
<dbReference type="AlphaFoldDB" id="A0AAN0RLU0"/>
<feature type="binding site" evidence="18">
    <location>
        <position position="57"/>
    </location>
    <ligand>
        <name>substrate</name>
    </ligand>
</feature>
<dbReference type="GO" id="GO:0003677">
    <property type="term" value="F:DNA binding"/>
    <property type="evidence" value="ECO:0007669"/>
    <property type="project" value="InterPro"/>
</dbReference>
<evidence type="ECO:0000256" key="1">
    <source>
        <dbReference type="ARBA" id="ARBA00001936"/>
    </source>
</evidence>
<dbReference type="NCBIfam" id="TIGR01406">
    <property type="entry name" value="dnaQ_proteo"/>
    <property type="match status" value="1"/>
</dbReference>
<evidence type="ECO:0000256" key="17">
    <source>
        <dbReference type="PIRSR" id="PIRSR606309-1"/>
    </source>
</evidence>
<feature type="region of interest" description="Disordered" evidence="21">
    <location>
        <begin position="175"/>
        <end position="209"/>
    </location>
</feature>
<dbReference type="NCBIfam" id="TIGR00573">
    <property type="entry name" value="dnaq"/>
    <property type="match status" value="1"/>
</dbReference>
<feature type="binding site" evidence="18">
    <location>
        <position position="7"/>
    </location>
    <ligand>
        <name>substrate</name>
    </ligand>
</feature>
<evidence type="ECO:0000256" key="13">
    <source>
        <dbReference type="ARBA" id="ARBA00023211"/>
    </source>
</evidence>
<dbReference type="InterPro" id="IPR012337">
    <property type="entry name" value="RNaseH-like_sf"/>
</dbReference>
<keyword evidence="7 20" id="KW-0540">Nuclease</keyword>
<keyword evidence="24" id="KW-1185">Reference proteome</keyword>
<evidence type="ECO:0000313" key="24">
    <source>
        <dbReference type="Proteomes" id="UP000028680"/>
    </source>
</evidence>
<dbReference type="SUPFAM" id="SSF53098">
    <property type="entry name" value="Ribonuclease H-like"/>
    <property type="match status" value="1"/>
</dbReference>
<evidence type="ECO:0000256" key="8">
    <source>
        <dbReference type="ARBA" id="ARBA00022723"/>
    </source>
</evidence>
<dbReference type="GO" id="GO:0046872">
    <property type="term" value="F:metal ion binding"/>
    <property type="evidence" value="ECO:0007669"/>
    <property type="project" value="UniProtKB-KW"/>
</dbReference>
<dbReference type="Pfam" id="PF00929">
    <property type="entry name" value="RNase_T"/>
    <property type="match status" value="1"/>
</dbReference>
<evidence type="ECO:0000256" key="14">
    <source>
        <dbReference type="ARBA" id="ARBA00025483"/>
    </source>
</evidence>
<dbReference type="EC" id="2.7.7.7" evidence="2 20"/>
<keyword evidence="4 20" id="KW-0808">Transferase</keyword>
<dbReference type="PANTHER" id="PTHR30231">
    <property type="entry name" value="DNA POLYMERASE III SUBUNIT EPSILON"/>
    <property type="match status" value="1"/>
</dbReference>
<dbReference type="InterPro" id="IPR036397">
    <property type="entry name" value="RNaseH_sf"/>
</dbReference>
<dbReference type="InterPro" id="IPR006054">
    <property type="entry name" value="DnaQ"/>
</dbReference>
<dbReference type="InterPro" id="IPR013520">
    <property type="entry name" value="Ribonucl_H"/>
</dbReference>
<evidence type="ECO:0000256" key="7">
    <source>
        <dbReference type="ARBA" id="ARBA00022722"/>
    </source>
</evidence>
<keyword evidence="10 20" id="KW-0269">Exonuclease</keyword>
<proteinExistence type="predicted"/>
<comment type="catalytic activity">
    <reaction evidence="16 20">
        <text>DNA(n) + a 2'-deoxyribonucleoside 5'-triphosphate = DNA(n+1) + diphosphate</text>
        <dbReference type="Rhea" id="RHEA:22508"/>
        <dbReference type="Rhea" id="RHEA-COMP:17339"/>
        <dbReference type="Rhea" id="RHEA-COMP:17340"/>
        <dbReference type="ChEBI" id="CHEBI:33019"/>
        <dbReference type="ChEBI" id="CHEBI:61560"/>
        <dbReference type="ChEBI" id="CHEBI:173112"/>
        <dbReference type="EC" id="2.7.7.7"/>
    </reaction>
</comment>
<reference evidence="23 24" key="1">
    <citation type="journal article" date="2014" name="ISME J.">
        <title>Adaptation of an abundant Roseobacter RCA organism to pelagic systems revealed by genomic and transcriptomic analyses.</title>
        <authorList>
            <person name="Voget S."/>
            <person name="Wemheuer B."/>
            <person name="Brinkhoff T."/>
            <person name="Vollmers J."/>
            <person name="Dietrich S."/>
            <person name="Giebel H.A."/>
            <person name="Beardsley C."/>
            <person name="Sardemann C."/>
            <person name="Bakenhus I."/>
            <person name="Billerbeck S."/>
            <person name="Daniel R."/>
            <person name="Simon M."/>
        </authorList>
    </citation>
    <scope>NUCLEOTIDE SEQUENCE [LARGE SCALE GENOMIC DNA]</scope>
    <source>
        <strain evidence="23 24">RCA23</strain>
    </source>
</reference>
<accession>A0AAN0RLU0</accession>
<feature type="domain" description="Exonuclease" evidence="22">
    <location>
        <begin position="2"/>
        <end position="172"/>
    </location>
</feature>
<evidence type="ECO:0000256" key="21">
    <source>
        <dbReference type="SAM" id="MobiDB-lite"/>
    </source>
</evidence>
<keyword evidence="12 20" id="KW-0239">DNA-directed DNA polymerase</keyword>
<feature type="binding site" evidence="18">
    <location>
        <position position="155"/>
    </location>
    <ligand>
        <name>substrate</name>
    </ligand>
</feature>
<evidence type="ECO:0000256" key="16">
    <source>
        <dbReference type="ARBA" id="ARBA00049244"/>
    </source>
</evidence>
<evidence type="ECO:0000256" key="3">
    <source>
        <dbReference type="ARBA" id="ARBA00020352"/>
    </source>
</evidence>
<comment type="cofactor">
    <cofactor evidence="19">
        <name>Mg(2+)</name>
        <dbReference type="ChEBI" id="CHEBI:18420"/>
    </cofactor>
    <cofactor evidence="19">
        <name>Mn(2+)</name>
        <dbReference type="ChEBI" id="CHEBI:29035"/>
    </cofactor>
    <text evidence="19">Binds 2 divalent metal cations. Magnesium or manganese.</text>
</comment>
<comment type="function">
    <text evidence="14 20">DNA polymerase III is a complex, multichain enzyme responsible for most of the replicative synthesis in bacteria. The epsilon subunit contain the editing function and is a proofreading 3'-5' exonuclease.</text>
</comment>
<feature type="binding site" evidence="18">
    <location>
        <position position="9"/>
    </location>
    <ligand>
        <name>substrate</name>
    </ligand>
</feature>
<dbReference type="KEGG" id="ptp:RCA23_c30450"/>
<protein>
    <recommendedName>
        <fullName evidence="3 20">DNA polymerase III subunit epsilon</fullName>
        <ecNumber evidence="2 20">2.7.7.7</ecNumber>
    </recommendedName>
</protein>